<reference evidence="1" key="1">
    <citation type="submission" date="2014-09" db="EMBL/GenBank/DDBJ databases">
        <authorList>
            <person name="Magalhaes I.L.F."/>
            <person name="Oliveira U."/>
            <person name="Santos F.R."/>
            <person name="Vidigal T.H.D.A."/>
            <person name="Brescovit A.D."/>
            <person name="Santos A.J."/>
        </authorList>
    </citation>
    <scope>NUCLEOTIDE SEQUENCE</scope>
    <source>
        <tissue evidence="1">Shoot tissue taken approximately 20 cm above the soil surface</tissue>
    </source>
</reference>
<evidence type="ECO:0000313" key="1">
    <source>
        <dbReference type="EMBL" id="JAE01520.1"/>
    </source>
</evidence>
<protein>
    <submittedName>
        <fullName evidence="1">Uncharacterized protein</fullName>
    </submittedName>
</protein>
<accession>A0A0A9ELA8</accession>
<dbReference type="EMBL" id="GBRH01196376">
    <property type="protein sequence ID" value="JAE01520.1"/>
    <property type="molecule type" value="Transcribed_RNA"/>
</dbReference>
<proteinExistence type="predicted"/>
<reference evidence="1" key="2">
    <citation type="journal article" date="2015" name="Data Brief">
        <title>Shoot transcriptome of the giant reed, Arundo donax.</title>
        <authorList>
            <person name="Barrero R.A."/>
            <person name="Guerrero F.D."/>
            <person name="Moolhuijzen P."/>
            <person name="Goolsby J.A."/>
            <person name="Tidwell J."/>
            <person name="Bellgard S.E."/>
            <person name="Bellgard M.I."/>
        </authorList>
    </citation>
    <scope>NUCLEOTIDE SEQUENCE</scope>
    <source>
        <tissue evidence="1">Shoot tissue taken approximately 20 cm above the soil surface</tissue>
    </source>
</reference>
<name>A0A0A9ELA8_ARUDO</name>
<dbReference type="AlphaFoldDB" id="A0A0A9ELA8"/>
<organism evidence="1">
    <name type="scientific">Arundo donax</name>
    <name type="common">Giant reed</name>
    <name type="synonym">Donax arundinaceus</name>
    <dbReference type="NCBI Taxonomy" id="35708"/>
    <lineage>
        <taxon>Eukaryota</taxon>
        <taxon>Viridiplantae</taxon>
        <taxon>Streptophyta</taxon>
        <taxon>Embryophyta</taxon>
        <taxon>Tracheophyta</taxon>
        <taxon>Spermatophyta</taxon>
        <taxon>Magnoliopsida</taxon>
        <taxon>Liliopsida</taxon>
        <taxon>Poales</taxon>
        <taxon>Poaceae</taxon>
        <taxon>PACMAD clade</taxon>
        <taxon>Arundinoideae</taxon>
        <taxon>Arundineae</taxon>
        <taxon>Arundo</taxon>
    </lineage>
</organism>
<sequence length="37" mass="4565">MICIQRDKMRCLYMLLPPRAYILLAPLFRVKERMKPR</sequence>